<feature type="compositionally biased region" description="Polar residues" evidence="1">
    <location>
        <begin position="183"/>
        <end position="201"/>
    </location>
</feature>
<name>A0ABD1LW16_9FABA</name>
<organism evidence="3 4">
    <name type="scientific">Flemingia macrophylla</name>
    <dbReference type="NCBI Taxonomy" id="520843"/>
    <lineage>
        <taxon>Eukaryota</taxon>
        <taxon>Viridiplantae</taxon>
        <taxon>Streptophyta</taxon>
        <taxon>Embryophyta</taxon>
        <taxon>Tracheophyta</taxon>
        <taxon>Spermatophyta</taxon>
        <taxon>Magnoliopsida</taxon>
        <taxon>eudicotyledons</taxon>
        <taxon>Gunneridae</taxon>
        <taxon>Pentapetalae</taxon>
        <taxon>rosids</taxon>
        <taxon>fabids</taxon>
        <taxon>Fabales</taxon>
        <taxon>Fabaceae</taxon>
        <taxon>Papilionoideae</taxon>
        <taxon>50 kb inversion clade</taxon>
        <taxon>NPAAA clade</taxon>
        <taxon>indigoferoid/millettioid clade</taxon>
        <taxon>Phaseoleae</taxon>
        <taxon>Flemingia</taxon>
    </lineage>
</organism>
<sequence length="237" mass="25735">MGSLVDFLLTLIFAYVTLIVGIPSEPYPNFCAATLVDFLPGVSDATFSCCLHLASLVGDLLFKEHDGSMLGRMTVKASGLRLLILVLYSPTAAIGFHYVTLCSLHSLCTSNTNYKPKSNSTPVLSPKEPAPHPSSPIHQELDSRRSSPRGEPMGAGTPIHVQPHFYVQQLTRRSPGGIKQTKLRSNNPESLSMTQMLNASGQRPDRGESSRTESQGVQRTSNRGVQSALRAQKTQQS</sequence>
<keyword evidence="2" id="KW-1133">Transmembrane helix</keyword>
<dbReference type="AlphaFoldDB" id="A0ABD1LW16"/>
<gene>
    <name evidence="3" type="ORF">Fmac_020970</name>
</gene>
<feature type="region of interest" description="Disordered" evidence="1">
    <location>
        <begin position="172"/>
        <end position="237"/>
    </location>
</feature>
<evidence type="ECO:0000256" key="2">
    <source>
        <dbReference type="SAM" id="Phobius"/>
    </source>
</evidence>
<reference evidence="3 4" key="1">
    <citation type="submission" date="2024-08" db="EMBL/GenBank/DDBJ databases">
        <title>Insights into the chromosomal genome structure of Flemingia macrophylla.</title>
        <authorList>
            <person name="Ding Y."/>
            <person name="Zhao Y."/>
            <person name="Bi W."/>
            <person name="Wu M."/>
            <person name="Zhao G."/>
            <person name="Gong Y."/>
            <person name="Li W."/>
            <person name="Zhang P."/>
        </authorList>
    </citation>
    <scope>NUCLEOTIDE SEQUENCE [LARGE SCALE GENOMIC DNA]</scope>
    <source>
        <strain evidence="3">DYQJB</strain>
        <tissue evidence="3">Leaf</tissue>
    </source>
</reference>
<evidence type="ECO:0000313" key="4">
    <source>
        <dbReference type="Proteomes" id="UP001603857"/>
    </source>
</evidence>
<keyword evidence="4" id="KW-1185">Reference proteome</keyword>
<feature type="compositionally biased region" description="Polar residues" evidence="1">
    <location>
        <begin position="212"/>
        <end position="225"/>
    </location>
</feature>
<evidence type="ECO:0000313" key="3">
    <source>
        <dbReference type="EMBL" id="KAL2327543.1"/>
    </source>
</evidence>
<evidence type="ECO:0000256" key="1">
    <source>
        <dbReference type="SAM" id="MobiDB-lite"/>
    </source>
</evidence>
<accession>A0ABD1LW16</accession>
<dbReference type="Proteomes" id="UP001603857">
    <property type="component" value="Unassembled WGS sequence"/>
</dbReference>
<dbReference type="EMBL" id="JBGMDY010000007">
    <property type="protein sequence ID" value="KAL2327543.1"/>
    <property type="molecule type" value="Genomic_DNA"/>
</dbReference>
<keyword evidence="2" id="KW-0472">Membrane</keyword>
<protein>
    <submittedName>
        <fullName evidence="3">Uncharacterized protein</fullName>
    </submittedName>
</protein>
<comment type="caution">
    <text evidence="3">The sequence shown here is derived from an EMBL/GenBank/DDBJ whole genome shotgun (WGS) entry which is preliminary data.</text>
</comment>
<feature type="region of interest" description="Disordered" evidence="1">
    <location>
        <begin position="115"/>
        <end position="160"/>
    </location>
</feature>
<keyword evidence="2" id="KW-0812">Transmembrane</keyword>
<feature type="transmembrane region" description="Helical" evidence="2">
    <location>
        <begin position="7"/>
        <end position="25"/>
    </location>
</feature>
<proteinExistence type="predicted"/>
<feature type="transmembrane region" description="Helical" evidence="2">
    <location>
        <begin position="82"/>
        <end position="101"/>
    </location>
</feature>